<evidence type="ECO:0000259" key="7">
    <source>
        <dbReference type="PROSITE" id="PS50918"/>
    </source>
</evidence>
<dbReference type="InterPro" id="IPR000571">
    <property type="entry name" value="Znf_CCCH"/>
</dbReference>
<gene>
    <name evidence="9" type="ORF">pdam_00016199</name>
</gene>
<evidence type="ECO:0000259" key="8">
    <source>
        <dbReference type="PROSITE" id="PS51059"/>
    </source>
</evidence>
<feature type="domain" description="PARP catalytic" evidence="8">
    <location>
        <begin position="843"/>
        <end position="1065"/>
    </location>
</feature>
<dbReference type="Proteomes" id="UP000275408">
    <property type="component" value="Unassembled WGS sequence"/>
</dbReference>
<dbReference type="PROSITE" id="PS50103">
    <property type="entry name" value="ZF_C3H1"/>
    <property type="match status" value="4"/>
</dbReference>
<evidence type="ECO:0008006" key="11">
    <source>
        <dbReference type="Google" id="ProtNLM"/>
    </source>
</evidence>
<dbReference type="GO" id="GO:0008270">
    <property type="term" value="F:zinc ion binding"/>
    <property type="evidence" value="ECO:0007669"/>
    <property type="project" value="UniProtKB-KW"/>
</dbReference>
<dbReference type="PROSITE" id="PS51059">
    <property type="entry name" value="PARP_CATALYTIC"/>
    <property type="match status" value="1"/>
</dbReference>
<evidence type="ECO:0000256" key="5">
    <source>
        <dbReference type="SAM" id="MobiDB-lite"/>
    </source>
</evidence>
<feature type="region of interest" description="Disordered" evidence="5">
    <location>
        <begin position="993"/>
        <end position="1015"/>
    </location>
</feature>
<dbReference type="OrthoDB" id="5981228at2759"/>
<dbReference type="InterPro" id="IPR012317">
    <property type="entry name" value="Poly(ADP-ribose)pol_cat_dom"/>
</dbReference>
<feature type="domain" description="WWE" evidence="7">
    <location>
        <begin position="723"/>
        <end position="807"/>
    </location>
</feature>
<organism evidence="9 10">
    <name type="scientific">Pocillopora damicornis</name>
    <name type="common">Cauliflower coral</name>
    <name type="synonym">Millepora damicornis</name>
    <dbReference type="NCBI Taxonomy" id="46731"/>
    <lineage>
        <taxon>Eukaryota</taxon>
        <taxon>Metazoa</taxon>
        <taxon>Cnidaria</taxon>
        <taxon>Anthozoa</taxon>
        <taxon>Hexacorallia</taxon>
        <taxon>Scleractinia</taxon>
        <taxon>Astrocoeniina</taxon>
        <taxon>Pocilloporidae</taxon>
        <taxon>Pocillopora</taxon>
    </lineage>
</organism>
<evidence type="ECO:0000313" key="10">
    <source>
        <dbReference type="Proteomes" id="UP000275408"/>
    </source>
</evidence>
<comment type="subcellular location">
    <subcellularLocation>
        <location evidence="1">Nucleus</location>
    </subcellularLocation>
</comment>
<dbReference type="InterPro" id="IPR004170">
    <property type="entry name" value="WWE_dom"/>
</dbReference>
<evidence type="ECO:0000256" key="2">
    <source>
        <dbReference type="ARBA" id="ARBA00023242"/>
    </source>
</evidence>
<keyword evidence="4" id="KW-0479">Metal-binding</keyword>
<evidence type="ECO:0000256" key="3">
    <source>
        <dbReference type="ARBA" id="ARBA00024347"/>
    </source>
</evidence>
<evidence type="ECO:0000259" key="6">
    <source>
        <dbReference type="PROSITE" id="PS50103"/>
    </source>
</evidence>
<proteinExistence type="inferred from homology"/>
<feature type="zinc finger region" description="C3H1-type" evidence="4">
    <location>
        <begin position="152"/>
        <end position="178"/>
    </location>
</feature>
<feature type="zinc finger region" description="C3H1-type" evidence="4">
    <location>
        <begin position="1955"/>
        <end position="1982"/>
    </location>
</feature>
<reference evidence="9 10" key="1">
    <citation type="journal article" date="2018" name="Sci. Rep.">
        <title>Comparative analysis of the Pocillopora damicornis genome highlights role of immune system in coral evolution.</title>
        <authorList>
            <person name="Cunning R."/>
            <person name="Bay R.A."/>
            <person name="Gillette P."/>
            <person name="Baker A.C."/>
            <person name="Traylor-Knowles N."/>
        </authorList>
    </citation>
    <scope>NUCLEOTIDE SEQUENCE [LARGE SCALE GENOMIC DNA]</scope>
    <source>
        <strain evidence="9">RSMAS</strain>
        <tissue evidence="9">Whole animal</tissue>
    </source>
</reference>
<feature type="region of interest" description="Disordered" evidence="5">
    <location>
        <begin position="1178"/>
        <end position="1198"/>
    </location>
</feature>
<evidence type="ECO:0000256" key="4">
    <source>
        <dbReference type="PROSITE-ProRule" id="PRU00723"/>
    </source>
</evidence>
<dbReference type="InterPro" id="IPR037197">
    <property type="entry name" value="WWE_dom_sf"/>
</dbReference>
<comment type="caution">
    <text evidence="9">The sequence shown here is derived from an EMBL/GenBank/DDBJ whole genome shotgun (WGS) entry which is preliminary data.</text>
</comment>
<dbReference type="Pfam" id="PF00644">
    <property type="entry name" value="PARP"/>
    <property type="match status" value="1"/>
</dbReference>
<dbReference type="GO" id="GO:0005634">
    <property type="term" value="C:nucleus"/>
    <property type="evidence" value="ECO:0007669"/>
    <property type="project" value="UniProtKB-SubCell"/>
</dbReference>
<dbReference type="Pfam" id="PF02825">
    <property type="entry name" value="WWE"/>
    <property type="match status" value="1"/>
</dbReference>
<feature type="domain" description="C3H1-type" evidence="6">
    <location>
        <begin position="1955"/>
        <end position="1982"/>
    </location>
</feature>
<dbReference type="PANTHER" id="PTHR45740:SF4">
    <property type="entry name" value="PROTEIN MONO-ADP-RIBOSYLTRANSFERASE PARP11"/>
    <property type="match status" value="1"/>
</dbReference>
<feature type="zinc finger region" description="C3H1-type" evidence="4">
    <location>
        <begin position="497"/>
        <end position="524"/>
    </location>
</feature>
<dbReference type="CDD" id="cd01439">
    <property type="entry name" value="TCCD_inducible_PARP_like"/>
    <property type="match status" value="1"/>
</dbReference>
<feature type="compositionally biased region" description="Polar residues" evidence="5">
    <location>
        <begin position="1066"/>
        <end position="1079"/>
    </location>
</feature>
<keyword evidence="4" id="KW-0862">Zinc</keyword>
<dbReference type="Gene3D" id="3.30.720.50">
    <property type="match status" value="1"/>
</dbReference>
<keyword evidence="2" id="KW-0539">Nucleus</keyword>
<comment type="similarity">
    <text evidence="3">Belongs to the ARTD/PARP family.</text>
</comment>
<protein>
    <recommendedName>
        <fullName evidence="11">Poly [ADP-ribose] polymerase</fullName>
    </recommendedName>
</protein>
<dbReference type="InterPro" id="IPR051712">
    <property type="entry name" value="ARTD-AVP"/>
</dbReference>
<feature type="domain" description="C3H1-type" evidence="6">
    <location>
        <begin position="497"/>
        <end position="524"/>
    </location>
</feature>
<dbReference type="Gene3D" id="3.90.228.10">
    <property type="match status" value="1"/>
</dbReference>
<dbReference type="SUPFAM" id="SSF56399">
    <property type="entry name" value="ADP-ribosylation"/>
    <property type="match status" value="1"/>
</dbReference>
<evidence type="ECO:0000313" key="9">
    <source>
        <dbReference type="EMBL" id="RMX39226.1"/>
    </source>
</evidence>
<dbReference type="PANTHER" id="PTHR45740">
    <property type="entry name" value="POLY [ADP-RIBOSE] POLYMERASE"/>
    <property type="match status" value="1"/>
</dbReference>
<evidence type="ECO:0000256" key="1">
    <source>
        <dbReference type="ARBA" id="ARBA00004123"/>
    </source>
</evidence>
<dbReference type="SMART" id="SM00356">
    <property type="entry name" value="ZnF_C3H1"/>
    <property type="match status" value="9"/>
</dbReference>
<dbReference type="SUPFAM" id="SSF117839">
    <property type="entry name" value="WWE domain"/>
    <property type="match status" value="1"/>
</dbReference>
<name>A0A3M6TCU5_POCDA</name>
<dbReference type="PROSITE" id="PS50918">
    <property type="entry name" value="WWE"/>
    <property type="match status" value="1"/>
</dbReference>
<feature type="compositionally biased region" description="Polar residues" evidence="5">
    <location>
        <begin position="1047"/>
        <end position="1057"/>
    </location>
</feature>
<feature type="domain" description="C3H1-type" evidence="6">
    <location>
        <begin position="152"/>
        <end position="178"/>
    </location>
</feature>
<keyword evidence="4" id="KW-0863">Zinc-finger</keyword>
<dbReference type="GO" id="GO:1990404">
    <property type="term" value="F:NAD+-protein mono-ADP-ribosyltransferase activity"/>
    <property type="evidence" value="ECO:0007669"/>
    <property type="project" value="TreeGrafter"/>
</dbReference>
<dbReference type="Gene3D" id="3.30.1370.210">
    <property type="match status" value="2"/>
</dbReference>
<feature type="region of interest" description="Disordered" evidence="5">
    <location>
        <begin position="1095"/>
        <end position="1117"/>
    </location>
</feature>
<sequence>MADDHVLQTKLFNFICGSGGFVDLTVLLKSSSPLGSRKSEESAKKWLESRQGPRAGFACVKDQNGEIVGVRVDLRKKVCYRYATKGICRFRRRKQGNCKYWHICKTFVEGRCDDFCDLSHDFYSDDNWEIAEDLNLPEDKYSNGAMKKIVSWSLPQVCELYQRNECTWSQCPYIHVCAQFIEESSHSNCVLSHDLEDSHNFMILEKYDLVPSSQVININFVRCNVLILEEQKRINTAVVNSDPGREQNRPSRPFSVVREEIDQAKNARVAQMPESLKTLRERYQLRETILSKMRSSVSAFKEQRVDELLNHKMPRAASINCVPSESEPETTRLKSNMMTTSTAVDSQTQRVPSTPCFPTEWRVFECLCKEYGSSASIQNIAGRKDLFPHGVEGAVRWFRETTKGSFLITRGSQGTITGVRAFSARARICVCYNENGRCHRSDCSFLHICRDFVTDSCSNGVTCSLNHHFHNQRDEAFLTRIKLSQFTEQQLHQLVLSSTPQICVEYNNGVCNRGDDCSRIHMCCGHIRKCCSAKNECGLDHEEAMDTKHTQAVLGRYLLHNVAKAEAIAMILDDKLCLSGKEKAKGHIHKDKPDAYICSRFLIDECKKGTGCPEHHLSKPYHWQYKWFTSDEWKSFGDVDNFALEKLYCDVNVEAPVNFKPAQSLEVSSLQRQVNEMINRIRSLADGYEVKIDVNNMTLSISRSSQPRSSFAGALRRLSTAAYETFPCGVMGTNWKWYWEDNGNVWRTYDKDHSGSILQGHIEKAFLDGRTNYKFNTSEHEYNLVFHSASNMHQINLKLGTKRAVKRRPEKALTNEDMEDLIWAYGDSSRRRKIENRTAMYNVPNHWSSMPPDGQYIRVMLTTSSKEYKEVEQLFRKSMNDHISIEIERIERVQNPFMWEKYCRKKQNMRLIARRNQQAVNEKNLFHGTTPDSVEAICKQNFDWRLHGRNASKYGEGSYFAVNASYSHSYAKRDGNMSQFIFLTKVLVGSYTQGHSSYRRPPPKQQSDPASDLYDSCVDNKSNPTIFVVFDTDQFYPEYIIQYSSAQPEAPTKNTTVRPKPKPVSAHNSLNSLNTVSKPSLPIGNSNSYLVPAVSAQPKAPTPNTAARPQPKPERAPTSLNSLIAAFRPRLSAGNISSYSAAAVLSSSIASTNAITFSNKVGAALNAYGSAVRGGHSQASQASALQPPPTTMSASPTFQTYPRGILKKKPTSYSRLDDDVLQAKLLSFICGNGGFVDLTVLLKSSSPLGSRKSEESAKKWLESRQGPRAGFACVKDKNGEIVGVRVDLGKKICHRYATKGVCHLRRCRQGTCKNWHICKTFVEGRCNEFCELSHDFYSDDNWEIVEALDLPFYINSNESMKKIVSWNLPQVCALYQRNECTWSECPYIHVCTQFIKASSHSNCFLPHDFEDSHNFAILEKYDLIPSSQVVNIDCIRSNVLIVEEQKRINTAVASSDPASEQNQPSSLFPARIREEINQVNNAQISQILVCKEQQVDELLNCKMPRAASTNHLPTENALETTRLKSNVSTTIAQILVCEEQQVDELLNCKMPRPASTNNLPGESASGTTLLKSNMLTTSTVVDELLNCKMLRAASTNDLPGESASGTTLLKSNMLAKSTAQNQPSSLFTAGVQEEIDPVNTVQFTQVLVCEEQQVDELLNRKMPRAASSNDLLGESASGTTLLKSNMLTTSTVVDSQTSLPSSQRINTAVVGSDPVSEQKQPSSLFAAGVQEEIDQVNTAQVAQILVCEEQQVDELLNRKMPRAASTNNLPGESASATTLLKSNMLTTVDSQTLLPSSQTQEVSEFKSSVPSTHCFLTEWRVFECLCKEYGSSASIQDIAGRKDLFPNGVESAEGWFREMTEGSFLITRGSQGTIAEVSAFSARARICVSYNENGRCHRPDCSFLHICRDFVTDSCSNGVTCPQRHYFHNSRDKAFLSRIKLDQFNDQQLRQLVLSSTPRICVEYNNGICDRGDDCNRIHMCCGHIRKCCSAKSECGLDHEEAMDTKHTQAVLRRYLLHNVEKREAIAMILDDKLCLSGKEKAKGHIRKDKPDAYICSRFLVDKCSKGTECPEHHLFKPYHWQYQGFGSDEWKSFGDVDNFALEKLYCDVSVEAPVDFKPAQSLEVSSIQRRVNKMAHSTVYFLSMESVVKMLAPTIIHRGKSHTDNRPSDKNSIFVKHLEHSPQEFFF</sequence>
<accession>A0A3M6TCU5</accession>
<dbReference type="GO" id="GO:0003950">
    <property type="term" value="F:NAD+ poly-ADP-ribosyltransferase activity"/>
    <property type="evidence" value="ECO:0007669"/>
    <property type="project" value="InterPro"/>
</dbReference>
<feature type="domain" description="C3H1-type" evidence="6">
    <location>
        <begin position="1881"/>
        <end position="1908"/>
    </location>
</feature>
<dbReference type="EMBL" id="RCHS01003846">
    <property type="protein sequence ID" value="RMX39226.1"/>
    <property type="molecule type" value="Genomic_DNA"/>
</dbReference>
<feature type="region of interest" description="Disordered" evidence="5">
    <location>
        <begin position="1047"/>
        <end position="1079"/>
    </location>
</feature>
<feature type="zinc finger region" description="C3H1-type" evidence="4">
    <location>
        <begin position="1881"/>
        <end position="1908"/>
    </location>
</feature>
<keyword evidence="10" id="KW-1185">Reference proteome</keyword>